<organism evidence="2 3">
    <name type="scientific">Aduncisulcus paluster</name>
    <dbReference type="NCBI Taxonomy" id="2918883"/>
    <lineage>
        <taxon>Eukaryota</taxon>
        <taxon>Metamonada</taxon>
        <taxon>Carpediemonas-like organisms</taxon>
        <taxon>Aduncisulcus</taxon>
    </lineage>
</organism>
<name>A0ABQ5K0K0_9EUKA</name>
<keyword evidence="3" id="KW-1185">Reference proteome</keyword>
<evidence type="ECO:0000313" key="3">
    <source>
        <dbReference type="Proteomes" id="UP001057375"/>
    </source>
</evidence>
<protein>
    <submittedName>
        <fullName evidence="2">Uncharacterized protein</fullName>
    </submittedName>
</protein>
<evidence type="ECO:0000313" key="2">
    <source>
        <dbReference type="EMBL" id="GKT24539.1"/>
    </source>
</evidence>
<sequence length="152" mass="16487">DSSNDSSIEDLLVRGRWLSILADESSSECLLFPFSRTGLVELEKGLPSSSSNRFTEVILLMLILGDCALGEMRGVVLDPEILGASGELEADEFEAGGELLGARLGVDGVLPEMGEELLEVDDGLLRVEEEFEDDDPEADEELLGVEDEELLE</sequence>
<dbReference type="Proteomes" id="UP001057375">
    <property type="component" value="Unassembled WGS sequence"/>
</dbReference>
<feature type="non-terminal residue" evidence="2">
    <location>
        <position position="1"/>
    </location>
</feature>
<comment type="caution">
    <text evidence="2">The sequence shown here is derived from an EMBL/GenBank/DDBJ whole genome shotgun (WGS) entry which is preliminary data.</text>
</comment>
<feature type="region of interest" description="Disordered" evidence="1">
    <location>
        <begin position="130"/>
        <end position="152"/>
    </location>
</feature>
<proteinExistence type="predicted"/>
<evidence type="ECO:0000256" key="1">
    <source>
        <dbReference type="SAM" id="MobiDB-lite"/>
    </source>
</evidence>
<reference evidence="2" key="1">
    <citation type="submission" date="2022-03" db="EMBL/GenBank/DDBJ databases">
        <title>Draft genome sequence of Aduncisulcus paluster, a free-living microaerophilic Fornicata.</title>
        <authorList>
            <person name="Yuyama I."/>
            <person name="Kume K."/>
            <person name="Tamura T."/>
            <person name="Inagaki Y."/>
            <person name="Hashimoto T."/>
        </authorList>
    </citation>
    <scope>NUCLEOTIDE SEQUENCE</scope>
    <source>
        <strain evidence="2">NY0171</strain>
    </source>
</reference>
<gene>
    <name evidence="2" type="ORF">ADUPG1_004596</name>
</gene>
<feature type="non-terminal residue" evidence="2">
    <location>
        <position position="152"/>
    </location>
</feature>
<dbReference type="EMBL" id="BQXS01007010">
    <property type="protein sequence ID" value="GKT24539.1"/>
    <property type="molecule type" value="Genomic_DNA"/>
</dbReference>
<accession>A0ABQ5K0K0</accession>